<dbReference type="OrthoDB" id="2324860at2759"/>
<evidence type="ECO:0000256" key="5">
    <source>
        <dbReference type="ARBA" id="ARBA00023228"/>
    </source>
</evidence>
<name>A0A9N9HQQ1_9GLOM</name>
<evidence type="ECO:0000256" key="4">
    <source>
        <dbReference type="ARBA" id="ARBA00023136"/>
    </source>
</evidence>
<evidence type="ECO:0000256" key="1">
    <source>
        <dbReference type="ARBA" id="ARBA00004656"/>
    </source>
</evidence>
<organism evidence="6 7">
    <name type="scientific">Acaulospora morrowiae</name>
    <dbReference type="NCBI Taxonomy" id="94023"/>
    <lineage>
        <taxon>Eukaryota</taxon>
        <taxon>Fungi</taxon>
        <taxon>Fungi incertae sedis</taxon>
        <taxon>Mucoromycota</taxon>
        <taxon>Glomeromycotina</taxon>
        <taxon>Glomeromycetes</taxon>
        <taxon>Diversisporales</taxon>
        <taxon>Acaulosporaceae</taxon>
        <taxon>Acaulospora</taxon>
    </lineage>
</organism>
<comment type="subcellular location">
    <subcellularLocation>
        <location evidence="1">Lysosome membrane</location>
    </subcellularLocation>
</comment>
<dbReference type="Pfam" id="PF16088">
    <property type="entry name" value="BORCS7"/>
    <property type="match status" value="1"/>
</dbReference>
<sequence>SWSFYLSRVFPNRRFVSDRNTNESRAQKPELNEKSQNAFLGLRGIVKAIVKNSNASEEVMRTARLFANIDVSMKSTQQSLEKLTSGITQLQERNVQILNSLYVIPQISDNLKVDELIKTSSNDA</sequence>
<reference evidence="6" key="1">
    <citation type="submission" date="2021-06" db="EMBL/GenBank/DDBJ databases">
        <authorList>
            <person name="Kallberg Y."/>
            <person name="Tangrot J."/>
            <person name="Rosling A."/>
        </authorList>
    </citation>
    <scope>NUCLEOTIDE SEQUENCE</scope>
    <source>
        <strain evidence="6">CL551</strain>
    </source>
</reference>
<protein>
    <recommendedName>
        <fullName evidence="3">BLOC-1-related complex subunit 7</fullName>
    </recommendedName>
</protein>
<proteinExistence type="inferred from homology"/>
<gene>
    <name evidence="6" type="ORF">AMORRO_LOCUS12125</name>
</gene>
<evidence type="ECO:0000313" key="7">
    <source>
        <dbReference type="Proteomes" id="UP000789342"/>
    </source>
</evidence>
<feature type="non-terminal residue" evidence="6">
    <location>
        <position position="1"/>
    </location>
</feature>
<keyword evidence="4" id="KW-0472">Membrane</keyword>
<dbReference type="InterPro" id="IPR032143">
    <property type="entry name" value="BORCS7"/>
</dbReference>
<evidence type="ECO:0000256" key="2">
    <source>
        <dbReference type="ARBA" id="ARBA00005433"/>
    </source>
</evidence>
<comment type="similarity">
    <text evidence="2">Belongs to the BORCS7 family.</text>
</comment>
<keyword evidence="7" id="KW-1185">Reference proteome</keyword>
<accession>A0A9N9HQQ1</accession>
<comment type="caution">
    <text evidence="6">The sequence shown here is derived from an EMBL/GenBank/DDBJ whole genome shotgun (WGS) entry which is preliminary data.</text>
</comment>
<dbReference type="Proteomes" id="UP000789342">
    <property type="component" value="Unassembled WGS sequence"/>
</dbReference>
<evidence type="ECO:0000313" key="6">
    <source>
        <dbReference type="EMBL" id="CAG8700935.1"/>
    </source>
</evidence>
<dbReference type="AlphaFoldDB" id="A0A9N9HQQ1"/>
<evidence type="ECO:0000256" key="3">
    <source>
        <dbReference type="ARBA" id="ARBA00022295"/>
    </source>
</evidence>
<keyword evidence="5" id="KW-0458">Lysosome</keyword>
<dbReference type="EMBL" id="CAJVPV010017026">
    <property type="protein sequence ID" value="CAG8700935.1"/>
    <property type="molecule type" value="Genomic_DNA"/>
</dbReference>